<dbReference type="Reactome" id="R-DDI-2142696">
    <property type="pathway name" value="Synthesis of Hepoxilins (HX) and Trioxilins (TrX)"/>
</dbReference>
<dbReference type="FunCoup" id="Q86H96">
    <property type="interactions" value="131"/>
</dbReference>
<reference evidence="1 2" key="1">
    <citation type="journal article" date="2005" name="Nature">
        <title>The genome of the social amoeba Dictyostelium discoideum.</title>
        <authorList>
            <consortium name="The Dictyostelium discoideum Sequencing Consortium"/>
            <person name="Eichinger L."/>
            <person name="Pachebat J.A."/>
            <person name="Glockner G."/>
            <person name="Rajandream M.A."/>
            <person name="Sucgang R."/>
            <person name="Berriman M."/>
            <person name="Song J."/>
            <person name="Olsen R."/>
            <person name="Szafranski K."/>
            <person name="Xu Q."/>
            <person name="Tunggal B."/>
            <person name="Kummerfeld S."/>
            <person name="Madera M."/>
            <person name="Konfortov B.A."/>
            <person name="Rivero F."/>
            <person name="Bankier A.T."/>
            <person name="Lehmann R."/>
            <person name="Hamlin N."/>
            <person name="Davies R."/>
            <person name="Gaudet P."/>
            <person name="Fey P."/>
            <person name="Pilcher K."/>
            <person name="Chen G."/>
            <person name="Saunders D."/>
            <person name="Sodergren E."/>
            <person name="Davis P."/>
            <person name="Kerhornou A."/>
            <person name="Nie X."/>
            <person name="Hall N."/>
            <person name="Anjard C."/>
            <person name="Hemphill L."/>
            <person name="Bason N."/>
            <person name="Farbrother P."/>
            <person name="Desany B."/>
            <person name="Just E."/>
            <person name="Morio T."/>
            <person name="Rost R."/>
            <person name="Churcher C."/>
            <person name="Cooper J."/>
            <person name="Haydock S."/>
            <person name="van Driessche N."/>
            <person name="Cronin A."/>
            <person name="Goodhead I."/>
            <person name="Muzny D."/>
            <person name="Mourier T."/>
            <person name="Pain A."/>
            <person name="Lu M."/>
            <person name="Harper D."/>
            <person name="Lindsay R."/>
            <person name="Hauser H."/>
            <person name="James K."/>
            <person name="Quiles M."/>
            <person name="Madan Babu M."/>
            <person name="Saito T."/>
            <person name="Buchrieser C."/>
            <person name="Wardroper A."/>
            <person name="Felder M."/>
            <person name="Thangavelu M."/>
            <person name="Johnson D."/>
            <person name="Knights A."/>
            <person name="Loulseged H."/>
            <person name="Mungall K."/>
            <person name="Oliver K."/>
            <person name="Price C."/>
            <person name="Quail M.A."/>
            <person name="Urushihara H."/>
            <person name="Hernandez J."/>
            <person name="Rabbinowitsch E."/>
            <person name="Steffen D."/>
            <person name="Sanders M."/>
            <person name="Ma J."/>
            <person name="Kohara Y."/>
            <person name="Sharp S."/>
            <person name="Simmonds M."/>
            <person name="Spiegler S."/>
            <person name="Tivey A."/>
            <person name="Sugano S."/>
            <person name="White B."/>
            <person name="Walker D."/>
            <person name="Woodward J."/>
            <person name="Winckler T."/>
            <person name="Tanaka Y."/>
            <person name="Shaulsky G."/>
            <person name="Schleicher M."/>
            <person name="Weinstock G."/>
            <person name="Rosenthal A."/>
            <person name="Cox E.C."/>
            <person name="Chisholm R.L."/>
            <person name="Gibbs R."/>
            <person name="Loomis W.F."/>
            <person name="Platzer M."/>
            <person name="Kay R.R."/>
            <person name="Williams J."/>
            <person name="Dear P.H."/>
            <person name="Noegel A.A."/>
            <person name="Barrell B."/>
            <person name="Kuspa A."/>
        </authorList>
    </citation>
    <scope>NUCLEOTIDE SEQUENCE [LARGE SCALE GENOMIC DNA]</scope>
    <source>
        <strain evidence="1 2">AX4</strain>
    </source>
</reference>
<dbReference type="Reactome" id="R-DDI-9026286">
    <property type="pathway name" value="Biosynthesis of DPAn-3-derived protectins and resolvins"/>
</dbReference>
<dbReference type="PaxDb" id="44689-DDB0167299"/>
<dbReference type="STRING" id="44689.Q86H96"/>
<dbReference type="EMBL" id="AAFI02000013">
    <property type="protein sequence ID" value="EAL69539.1"/>
    <property type="molecule type" value="Genomic_DNA"/>
</dbReference>
<dbReference type="SUPFAM" id="SSF48484">
    <property type="entry name" value="Lipoxigenase"/>
    <property type="match status" value="1"/>
</dbReference>
<comment type="caution">
    <text evidence="1">The sequence shown here is derived from an EMBL/GenBank/DDBJ whole genome shotgun (WGS) entry which is preliminary data.</text>
</comment>
<name>Q86H96_DICDI</name>
<gene>
    <name evidence="1" type="ORF">DDB_G0275577</name>
</gene>
<dbReference type="Reactome" id="R-DDI-2142700">
    <property type="pathway name" value="Biosynthesis of Lipoxins (LX)"/>
</dbReference>
<dbReference type="AlphaFoldDB" id="Q86H96"/>
<dbReference type="HOGENOM" id="CLU_421766_0_0_1"/>
<dbReference type="Reactome" id="R-DDI-9023661">
    <property type="pathway name" value="Biosynthesis of E-series 18(R)-resolvins"/>
</dbReference>
<protein>
    <recommendedName>
        <fullName evidence="3">Lipoxygenase domain-containing protein</fullName>
    </recommendedName>
</protein>
<proteinExistence type="predicted"/>
<dbReference type="Reactome" id="R-DDI-9018896">
    <property type="pathway name" value="Biosynthesis of E-series 18(S)-resolvins"/>
</dbReference>
<dbReference type="KEGG" id="ddi:DDB_G0275577"/>
<organism evidence="1 2">
    <name type="scientific">Dictyostelium discoideum</name>
    <name type="common">Social amoeba</name>
    <dbReference type="NCBI Taxonomy" id="44689"/>
    <lineage>
        <taxon>Eukaryota</taxon>
        <taxon>Amoebozoa</taxon>
        <taxon>Evosea</taxon>
        <taxon>Eumycetozoa</taxon>
        <taxon>Dictyostelia</taxon>
        <taxon>Dictyosteliales</taxon>
        <taxon>Dictyosteliaceae</taxon>
        <taxon>Dictyostelium</taxon>
    </lineage>
</organism>
<dbReference type="Reactome" id="R-DDI-2142691">
    <property type="pathway name" value="Synthesis of Leukotrienes (LT) and Eoxins (EX)"/>
</dbReference>
<dbReference type="Reactome" id="R-DDI-9018681">
    <property type="pathway name" value="Biosynthesis of protectins"/>
</dbReference>
<evidence type="ECO:0008006" key="3">
    <source>
        <dbReference type="Google" id="ProtNLM"/>
    </source>
</evidence>
<dbReference type="eggNOG" id="ENOG502RDJK">
    <property type="taxonomic scope" value="Eukaryota"/>
</dbReference>
<dbReference type="Proteomes" id="UP000002195">
    <property type="component" value="Unassembled WGS sequence"/>
</dbReference>
<evidence type="ECO:0000313" key="2">
    <source>
        <dbReference type="Proteomes" id="UP000002195"/>
    </source>
</evidence>
<dbReference type="SMR" id="Q86H96"/>
<dbReference type="Reactome" id="R-DDI-9025106">
    <property type="pathway name" value="Biosynthesis of DPAn-6 SPMs"/>
</dbReference>
<dbReference type="OMA" id="YEGQVQM"/>
<sequence>MEFINNKINKVSRDFLLSLINYSDKQARKATRKEILDLYLDKKSNQLNLIPMIATVKIIRTKFNDPLNYHIEVEVEGSNTTPQISESRFKSFNSSWIDDPKMEFLMEKIGNNGIIINLKIIKENKILFNSTESIISVKIGKDIIGNSMEKKNIKFLEPIVEMMTQSEKVIGNIEFEVTIEPVAKFGLRYWDRLPVFDPDLKIPKFAMPSDSFVHHDEFNEMVVAFVIVYWLLRGEKNSMEMLPPNIQTRSAENGIYNSIVSDQLFTSRRLNGSNRPYNDFVRVESCKENNYGEWNYELRLDLSGYELKQDVWFPKETCCRFKLKENENHNDNDEDNENELIIKSIAYRMNDYGDGDGDGDDGWIVQQADDSKEWNDLKVKYMMVEFNYNINWGHVGVHFVVEMFNMAFYRNIINNPIKKLLYPHFDGVIFNNWLVVRPMLDGVVTQAAAFTYEGQVQMLQKRFSQTTYKWRPTPINDKIKGHVYDTSSQAIWDAITEYVDEWFLENKEDTLKVWNEIELVSDDLVQHCLNADKSANEIKNIQDLRDCSIFIIYQAVFSHAYVHWKAWDEEAKAIIFNQDGATTKKDIKYYENLGNAIEAGVQYPSPYVRQYPILDVEFGGPELLQKKIWKYAHKINPAISIGSLIMSPNI</sequence>
<dbReference type="Reactome" id="R-DDI-2142712">
    <property type="pathway name" value="Synthesis of 12-eicosatetraenoic acid derivatives"/>
</dbReference>
<evidence type="ECO:0000313" key="1">
    <source>
        <dbReference type="EMBL" id="EAL69539.1"/>
    </source>
</evidence>
<dbReference type="VEuPathDB" id="AmoebaDB:DDB_G0275577"/>
<accession>Q553K5</accession>
<dbReference type="Reactome" id="R-DDI-9026290">
    <property type="pathway name" value="Biosynthesis of DPAn-3-derived maresins"/>
</dbReference>
<dbReference type="Gene3D" id="1.20.245.10">
    <property type="entry name" value="Lipoxygenase-1, Domain 5"/>
    <property type="match status" value="1"/>
</dbReference>
<dbReference type="dictyBase" id="DDB_G0275577"/>
<dbReference type="Reactome" id="R-DDI-2142770">
    <property type="pathway name" value="Synthesis of 15-eicosatetraenoic acid derivatives"/>
</dbReference>
<dbReference type="GO" id="GO:0016702">
    <property type="term" value="F:oxidoreductase activity, acting on single donors with incorporation of molecular oxygen, incorporation of two atoms of oxygen"/>
    <property type="evidence" value="ECO:0000318"/>
    <property type="project" value="GO_Central"/>
</dbReference>
<dbReference type="Reactome" id="R-DDI-9018677">
    <property type="pathway name" value="Biosynthesis of DHA-derived SPMs"/>
</dbReference>
<dbReference type="InterPro" id="IPR036226">
    <property type="entry name" value="LipOase_C_sf"/>
</dbReference>
<dbReference type="GeneID" id="8619994"/>
<accession>Q86H96</accession>
<keyword evidence="2" id="KW-1185">Reference proteome</keyword>
<dbReference type="InParanoid" id="Q86H96"/>
<dbReference type="GO" id="GO:0034440">
    <property type="term" value="P:lipid oxidation"/>
    <property type="evidence" value="ECO:0000318"/>
    <property type="project" value="GO_Central"/>
</dbReference>
<dbReference type="RefSeq" id="XP_643408.1">
    <property type="nucleotide sequence ID" value="XM_638316.1"/>
</dbReference>